<feature type="region of interest" description="Disordered" evidence="1">
    <location>
        <begin position="61"/>
        <end position="104"/>
    </location>
</feature>
<proteinExistence type="predicted"/>
<evidence type="ECO:0000256" key="2">
    <source>
        <dbReference type="SAM" id="Phobius"/>
    </source>
</evidence>
<evidence type="ECO:0000313" key="4">
    <source>
        <dbReference type="Proteomes" id="UP000245999"/>
    </source>
</evidence>
<name>A0A2Z3GG39_9BACT</name>
<dbReference type="EMBL" id="CP029145">
    <property type="protein sequence ID" value="AWM31818.1"/>
    <property type="molecule type" value="Genomic_DNA"/>
</dbReference>
<organism evidence="3 4">
    <name type="scientific">Hymenobacter nivis</name>
    <dbReference type="NCBI Taxonomy" id="1850093"/>
    <lineage>
        <taxon>Bacteria</taxon>
        <taxon>Pseudomonadati</taxon>
        <taxon>Bacteroidota</taxon>
        <taxon>Cytophagia</taxon>
        <taxon>Cytophagales</taxon>
        <taxon>Hymenobacteraceae</taxon>
        <taxon>Hymenobacter</taxon>
    </lineage>
</organism>
<keyword evidence="2" id="KW-0472">Membrane</keyword>
<keyword evidence="2" id="KW-0812">Transmembrane</keyword>
<feature type="compositionally biased region" description="Polar residues" evidence="1">
    <location>
        <begin position="64"/>
        <end position="77"/>
    </location>
</feature>
<reference evidence="4" key="1">
    <citation type="submission" date="2018-04" db="EMBL/GenBank/DDBJ databases">
        <title>Complete genome of Antarctic heterotrophic bacterium Hymenobacter nivis.</title>
        <authorList>
            <person name="Terashima M."/>
        </authorList>
    </citation>
    <scope>NUCLEOTIDE SEQUENCE [LARGE SCALE GENOMIC DNA]</scope>
    <source>
        <strain evidence="4">NBRC 111535</strain>
    </source>
</reference>
<keyword evidence="2" id="KW-1133">Transmembrane helix</keyword>
<feature type="transmembrane region" description="Helical" evidence="2">
    <location>
        <begin position="12"/>
        <end position="33"/>
    </location>
</feature>
<keyword evidence="4" id="KW-1185">Reference proteome</keyword>
<accession>A0A2Z3GG39</accession>
<feature type="compositionally biased region" description="Gly residues" evidence="1">
    <location>
        <begin position="197"/>
        <end position="219"/>
    </location>
</feature>
<dbReference type="Proteomes" id="UP000245999">
    <property type="component" value="Chromosome"/>
</dbReference>
<evidence type="ECO:0000256" key="1">
    <source>
        <dbReference type="SAM" id="MobiDB-lite"/>
    </source>
</evidence>
<sequence length="304" mass="30579">MALDYPEQHRREALIGTVAIHVALVLFCLFTVFRGPNPPLDEIATPGGGGLELNYGVDAAGSGDVQTTATANASPNRQDSRPPAAAPEPRPVTAVAPATPTPPAAEKIITSDAEESPVTAPVVATPAPPKVEVKEVPKPARKVAVTFSPKGTATGGGNGVNGSSTAPTGNSNGDRPGTVGDQGDPRGSLNAKALYGSGNGDGDGSGGGSGRGRGNGSGDGLEMSGWAAAAVPKVAAVDDNSGIVRFRIKIDENGEVEGVTKVSGNVSPAQEKLCRDALQNASFRRTNNGSGGATGFYTFKISVQ</sequence>
<protein>
    <recommendedName>
        <fullName evidence="5">Energy transducer TonB</fullName>
    </recommendedName>
</protein>
<evidence type="ECO:0000313" key="3">
    <source>
        <dbReference type="EMBL" id="AWM31818.1"/>
    </source>
</evidence>
<gene>
    <name evidence="3" type="ORF">DDQ68_02870</name>
</gene>
<dbReference type="KEGG" id="hnv:DDQ68_02870"/>
<dbReference type="RefSeq" id="WP_109654653.1">
    <property type="nucleotide sequence ID" value="NZ_CP029145.1"/>
</dbReference>
<dbReference type="OrthoDB" id="979886at2"/>
<dbReference type="AlphaFoldDB" id="A0A2Z3GG39"/>
<feature type="region of interest" description="Disordered" evidence="1">
    <location>
        <begin position="147"/>
        <end position="219"/>
    </location>
</feature>
<evidence type="ECO:0008006" key="5">
    <source>
        <dbReference type="Google" id="ProtNLM"/>
    </source>
</evidence>